<dbReference type="PANTHER" id="PTHR42894">
    <property type="entry name" value="N-(5'-PHOSPHORIBOSYL)ANTHRANILATE ISOMERASE"/>
    <property type="match status" value="1"/>
</dbReference>
<evidence type="ECO:0000256" key="1">
    <source>
        <dbReference type="ARBA" id="ARBA00001164"/>
    </source>
</evidence>
<dbReference type="GO" id="GO:0004640">
    <property type="term" value="F:phosphoribosylanthranilate isomerase activity"/>
    <property type="evidence" value="ECO:0007669"/>
    <property type="project" value="UniProtKB-UniRule"/>
</dbReference>
<name>A0A495MG71_9FLAO</name>
<evidence type="ECO:0000259" key="10">
    <source>
        <dbReference type="Pfam" id="PF00697"/>
    </source>
</evidence>
<sequence>MTKQIQLKICGMKFSENIQEVGLLIPDFIGFIFYKNSPRYFEAEIPKISPDIKKTGVFVNASFTEIKEKVQKHGLDFIQLHGNETREFCASIERISEVKVIKAFALGNNFDFSILEKYKDSCSYFLFDTKGQHFGGNGTAFDWNILENYALEKDYFLSGGIGIEDIEKLFEFFQKDYSKKCFAIDVNSRFETSPGLKDTLRLKEFIQQLKENHEHKL</sequence>
<dbReference type="Gene3D" id="3.20.20.70">
    <property type="entry name" value="Aldolase class I"/>
    <property type="match status" value="1"/>
</dbReference>
<accession>A0A495MG71</accession>
<dbReference type="CDD" id="cd00405">
    <property type="entry name" value="PRAI"/>
    <property type="match status" value="1"/>
</dbReference>
<evidence type="ECO:0000256" key="9">
    <source>
        <dbReference type="HAMAP-Rule" id="MF_00135"/>
    </source>
</evidence>
<evidence type="ECO:0000256" key="5">
    <source>
        <dbReference type="ARBA" id="ARBA00022605"/>
    </source>
</evidence>
<evidence type="ECO:0000256" key="6">
    <source>
        <dbReference type="ARBA" id="ARBA00022822"/>
    </source>
</evidence>
<dbReference type="HAMAP" id="MF_00135">
    <property type="entry name" value="PRAI"/>
    <property type="match status" value="1"/>
</dbReference>
<evidence type="ECO:0000256" key="2">
    <source>
        <dbReference type="ARBA" id="ARBA00004664"/>
    </source>
</evidence>
<dbReference type="RefSeq" id="WP_245982394.1">
    <property type="nucleotide sequence ID" value="NZ_RBLC01000001.1"/>
</dbReference>
<reference evidence="11 12" key="1">
    <citation type="submission" date="2018-10" db="EMBL/GenBank/DDBJ databases">
        <title>Genomic Encyclopedia of Archaeal and Bacterial Type Strains, Phase II (KMG-II): from individual species to whole genera.</title>
        <authorList>
            <person name="Goeker M."/>
        </authorList>
    </citation>
    <scope>NUCLEOTIDE SEQUENCE [LARGE SCALE GENOMIC DNA]</scope>
    <source>
        <strain evidence="11 12">DSM 29537</strain>
    </source>
</reference>
<feature type="domain" description="N-(5'phosphoribosyl) anthranilate isomerase (PRAI)" evidence="10">
    <location>
        <begin position="8"/>
        <end position="208"/>
    </location>
</feature>
<comment type="pathway">
    <text evidence="2 9">Amino-acid biosynthesis; L-tryptophan biosynthesis; L-tryptophan from chorismate: step 3/5.</text>
</comment>
<dbReference type="SUPFAM" id="SSF51366">
    <property type="entry name" value="Ribulose-phoshate binding barrel"/>
    <property type="match status" value="1"/>
</dbReference>
<gene>
    <name evidence="9" type="primary">trpF</name>
    <name evidence="11" type="ORF">CLV94_0023</name>
</gene>
<dbReference type="GO" id="GO:0000162">
    <property type="term" value="P:L-tryptophan biosynthetic process"/>
    <property type="evidence" value="ECO:0007669"/>
    <property type="project" value="UniProtKB-UniRule"/>
</dbReference>
<keyword evidence="5 9" id="KW-0028">Amino-acid biosynthesis</keyword>
<proteinExistence type="inferred from homology"/>
<dbReference type="AlphaFoldDB" id="A0A495MG71"/>
<comment type="similarity">
    <text evidence="9">Belongs to the TrpF family.</text>
</comment>
<evidence type="ECO:0000313" key="12">
    <source>
        <dbReference type="Proteomes" id="UP000277579"/>
    </source>
</evidence>
<dbReference type="UniPathway" id="UPA00035">
    <property type="reaction ID" value="UER00042"/>
</dbReference>
<evidence type="ECO:0000256" key="3">
    <source>
        <dbReference type="ARBA" id="ARBA00012572"/>
    </source>
</evidence>
<keyword evidence="12" id="KW-1185">Reference proteome</keyword>
<evidence type="ECO:0000256" key="4">
    <source>
        <dbReference type="ARBA" id="ARBA00022272"/>
    </source>
</evidence>
<dbReference type="InterPro" id="IPR013785">
    <property type="entry name" value="Aldolase_TIM"/>
</dbReference>
<organism evidence="11 12">
    <name type="scientific">Flavobacterium endophyticum</name>
    <dbReference type="NCBI Taxonomy" id="1540163"/>
    <lineage>
        <taxon>Bacteria</taxon>
        <taxon>Pseudomonadati</taxon>
        <taxon>Bacteroidota</taxon>
        <taxon>Flavobacteriia</taxon>
        <taxon>Flavobacteriales</taxon>
        <taxon>Flavobacteriaceae</taxon>
        <taxon>Flavobacterium</taxon>
    </lineage>
</organism>
<dbReference type="InterPro" id="IPR001240">
    <property type="entry name" value="PRAI_dom"/>
</dbReference>
<dbReference type="Pfam" id="PF00697">
    <property type="entry name" value="PRAI"/>
    <property type="match status" value="1"/>
</dbReference>
<dbReference type="InterPro" id="IPR011060">
    <property type="entry name" value="RibuloseP-bd_barrel"/>
</dbReference>
<dbReference type="Proteomes" id="UP000277579">
    <property type="component" value="Unassembled WGS sequence"/>
</dbReference>
<keyword evidence="7 9" id="KW-0057">Aromatic amino acid biosynthesis</keyword>
<comment type="catalytic activity">
    <reaction evidence="1 9">
        <text>N-(5-phospho-beta-D-ribosyl)anthranilate = 1-(2-carboxyphenylamino)-1-deoxy-D-ribulose 5-phosphate</text>
        <dbReference type="Rhea" id="RHEA:21540"/>
        <dbReference type="ChEBI" id="CHEBI:18277"/>
        <dbReference type="ChEBI" id="CHEBI:58613"/>
        <dbReference type="EC" id="5.3.1.24"/>
    </reaction>
</comment>
<comment type="caution">
    <text evidence="11">The sequence shown here is derived from an EMBL/GenBank/DDBJ whole genome shotgun (WGS) entry which is preliminary data.</text>
</comment>
<dbReference type="EMBL" id="RBLC01000001">
    <property type="protein sequence ID" value="RKS25001.1"/>
    <property type="molecule type" value="Genomic_DNA"/>
</dbReference>
<keyword evidence="8 9" id="KW-0413">Isomerase</keyword>
<dbReference type="EC" id="5.3.1.24" evidence="3 9"/>
<evidence type="ECO:0000313" key="11">
    <source>
        <dbReference type="EMBL" id="RKS25001.1"/>
    </source>
</evidence>
<keyword evidence="6 9" id="KW-0822">Tryptophan biosynthesis</keyword>
<evidence type="ECO:0000256" key="8">
    <source>
        <dbReference type="ARBA" id="ARBA00023235"/>
    </source>
</evidence>
<evidence type="ECO:0000256" key="7">
    <source>
        <dbReference type="ARBA" id="ARBA00023141"/>
    </source>
</evidence>
<dbReference type="PANTHER" id="PTHR42894:SF1">
    <property type="entry name" value="N-(5'-PHOSPHORIBOSYL)ANTHRANILATE ISOMERASE"/>
    <property type="match status" value="1"/>
</dbReference>
<protein>
    <recommendedName>
        <fullName evidence="4 9">N-(5'-phosphoribosyl)anthranilate isomerase</fullName>
        <shortName evidence="9">PRAI</shortName>
        <ecNumber evidence="3 9">5.3.1.24</ecNumber>
    </recommendedName>
</protein>
<dbReference type="InterPro" id="IPR044643">
    <property type="entry name" value="TrpF_fam"/>
</dbReference>